<dbReference type="GO" id="GO:0032259">
    <property type="term" value="P:methylation"/>
    <property type="evidence" value="ECO:0007669"/>
    <property type="project" value="UniProtKB-KW"/>
</dbReference>
<evidence type="ECO:0000313" key="2">
    <source>
        <dbReference type="Proteomes" id="UP000630615"/>
    </source>
</evidence>
<comment type="caution">
    <text evidence="1">The sequence shown here is derived from an EMBL/GenBank/DDBJ whole genome shotgun (WGS) entry which is preliminary data.</text>
</comment>
<keyword evidence="2" id="KW-1185">Reference proteome</keyword>
<name>A0ABQ1NL33_9ENTE</name>
<dbReference type="InterPro" id="IPR029063">
    <property type="entry name" value="SAM-dependent_MTases_sf"/>
</dbReference>
<proteinExistence type="predicted"/>
<dbReference type="EMBL" id="BMKI01000001">
    <property type="protein sequence ID" value="GGC79882.1"/>
    <property type="molecule type" value="Genomic_DNA"/>
</dbReference>
<dbReference type="PANTHER" id="PTHR43460:SF1">
    <property type="entry name" value="METHYLTRANSFERASE TYPE 11 DOMAIN-CONTAINING PROTEIN"/>
    <property type="match status" value="1"/>
</dbReference>
<dbReference type="PANTHER" id="PTHR43460">
    <property type="entry name" value="METHYLTRANSFERASE"/>
    <property type="match status" value="1"/>
</dbReference>
<dbReference type="Gene3D" id="3.40.50.150">
    <property type="entry name" value="Vaccinia Virus protein VP39"/>
    <property type="match status" value="1"/>
</dbReference>
<reference evidence="2" key="1">
    <citation type="journal article" date="2019" name="Int. J. Syst. Evol. Microbiol.">
        <title>The Global Catalogue of Microorganisms (GCM) 10K type strain sequencing project: providing services to taxonomists for standard genome sequencing and annotation.</title>
        <authorList>
            <consortium name="The Broad Institute Genomics Platform"/>
            <consortium name="The Broad Institute Genome Sequencing Center for Infectious Disease"/>
            <person name="Wu L."/>
            <person name="Ma J."/>
        </authorList>
    </citation>
    <scope>NUCLEOTIDE SEQUENCE [LARGE SCALE GENOMIC DNA]</scope>
    <source>
        <strain evidence="2">CGMCC 1.15942</strain>
    </source>
</reference>
<protein>
    <submittedName>
        <fullName evidence="1">Methyltransferase</fullName>
    </submittedName>
</protein>
<evidence type="ECO:0000313" key="1">
    <source>
        <dbReference type="EMBL" id="GGC79882.1"/>
    </source>
</evidence>
<keyword evidence="1" id="KW-0489">Methyltransferase</keyword>
<accession>A0ABQ1NL33</accession>
<dbReference type="CDD" id="cd02440">
    <property type="entry name" value="AdoMet_MTases"/>
    <property type="match status" value="1"/>
</dbReference>
<sequence length="252" mass="29796">MRNEEQKNYWQSLEQENILGWDFSYMENRWSLEELPWSYENLVHKYLKESMSLLDMGTGGGERLLTFGHPYERTSVTEGWLPNYELLQKVLKPLGIKIVYVDETDRLDFPEASFDIVLNNHESYDPKEVSRVLKSGGLFITQQVGEKNGYVLAEKMNMVENRDHAKWSLKIAGEELERENFSLLLGREFFPYQKFYDMEGLIYYMKRIPWEYPGFSVSAHFEALLKLQNELSINGEIKNLQHRFILIAKLEK</sequence>
<dbReference type="InterPro" id="IPR052939">
    <property type="entry name" value="23S_rRNA_MeTrnsfrase_RlmA"/>
</dbReference>
<dbReference type="SUPFAM" id="SSF53335">
    <property type="entry name" value="S-adenosyl-L-methionine-dependent methyltransferases"/>
    <property type="match status" value="1"/>
</dbReference>
<dbReference type="Proteomes" id="UP000630615">
    <property type="component" value="Unassembled WGS sequence"/>
</dbReference>
<organism evidence="1 2">
    <name type="scientific">Enterococcus wangshanyuanii</name>
    <dbReference type="NCBI Taxonomy" id="2005703"/>
    <lineage>
        <taxon>Bacteria</taxon>
        <taxon>Bacillati</taxon>
        <taxon>Bacillota</taxon>
        <taxon>Bacilli</taxon>
        <taxon>Lactobacillales</taxon>
        <taxon>Enterococcaceae</taxon>
        <taxon>Enterococcus</taxon>
    </lineage>
</organism>
<keyword evidence="1" id="KW-0808">Transferase</keyword>
<gene>
    <name evidence="1" type="ORF">GCM10011573_06950</name>
</gene>
<dbReference type="GO" id="GO:0008168">
    <property type="term" value="F:methyltransferase activity"/>
    <property type="evidence" value="ECO:0007669"/>
    <property type="project" value="UniProtKB-KW"/>
</dbReference>
<dbReference type="RefSeq" id="WP_088268581.1">
    <property type="nucleotide sequence ID" value="NZ_BMKI01000001.1"/>
</dbReference>